<feature type="chain" id="PRO_5014815011" description="Alginate export domain-containing protein" evidence="1">
    <location>
        <begin position="24"/>
        <end position="460"/>
    </location>
</feature>
<keyword evidence="1" id="KW-0732">Signal</keyword>
<evidence type="ECO:0000256" key="1">
    <source>
        <dbReference type="SAM" id="SignalP"/>
    </source>
</evidence>
<evidence type="ECO:0000259" key="2">
    <source>
        <dbReference type="Pfam" id="PF13372"/>
    </source>
</evidence>
<proteinExistence type="predicted"/>
<dbReference type="Pfam" id="PF13372">
    <property type="entry name" value="Alginate_exp"/>
    <property type="match status" value="1"/>
</dbReference>
<accession>A0A2N7PL08</accession>
<sequence>MKKFFMYGVSGLLFLSTTSSLLALDQQIGAQLRVRYENWDNLFTLGTNTQSNSFKDRSFFRFRVMLWDDIKFNNQTSLRIRLVTEPKYQMGPYYNGWKGGDKHFDQDEVVIDNLYLDIKRPFALPLDLRIGRQEFLGPDMYGEGFLILEGTPGDGTRTFYFNAIRARLYLCGPNTIDFVVLKQTVRDIYLPNIHPAYDDGGKLYIKHKKRLTSTNEFAFFTYGRFKPHANLDFEPYYFYKKEEKYEKIPASYLHNVGLRGVYRFTKDFKVRAELVHQFGEYSANGTDRRAWGGYAFLEKAFPNCPAKPTLELGYVYLSGDDPNSKKDEAFNPLFSRNPNWNELIAYTYLLETIDKSGPIPGYWTNLKMPMIRVNFSPLKNLKVLLSYQKLYADEKTKNKFSYMFSNHGKNRGDLYVGIVNCSFTKSIDGMLQYEIFDPDDFYAKNAKTAHFLRAQLLYKF</sequence>
<dbReference type="Proteomes" id="UP000235731">
    <property type="component" value="Unassembled WGS sequence"/>
</dbReference>
<reference evidence="3 4" key="1">
    <citation type="submission" date="2018-01" db="EMBL/GenBank/DDBJ databases">
        <title>Metagenomic assembled genomes from two thermal pools in the Uzon Caldera, Kamchatka, Russia.</title>
        <authorList>
            <person name="Wilkins L."/>
            <person name="Ettinger C."/>
        </authorList>
    </citation>
    <scope>NUCLEOTIDE SEQUENCE [LARGE SCALE GENOMIC DNA]</scope>
    <source>
        <strain evidence="3">ZAV-15</strain>
    </source>
</reference>
<gene>
    <name evidence="3" type="ORF">C0197_01270</name>
</gene>
<dbReference type="Gene3D" id="2.40.160.100">
    <property type="match status" value="1"/>
</dbReference>
<evidence type="ECO:0000313" key="3">
    <source>
        <dbReference type="EMBL" id="PMP64154.1"/>
    </source>
</evidence>
<name>A0A2N7PL08_9BACT</name>
<dbReference type="AlphaFoldDB" id="A0A2N7PL08"/>
<protein>
    <recommendedName>
        <fullName evidence="2">Alginate export domain-containing protein</fullName>
    </recommendedName>
</protein>
<feature type="signal peptide" evidence="1">
    <location>
        <begin position="1"/>
        <end position="23"/>
    </location>
</feature>
<comment type="caution">
    <text evidence="3">The sequence shown here is derived from an EMBL/GenBank/DDBJ whole genome shotgun (WGS) entry which is preliminary data.</text>
</comment>
<dbReference type="InterPro" id="IPR053728">
    <property type="entry name" value="Alginate_Permeability_Chnl"/>
</dbReference>
<feature type="domain" description="Alginate export" evidence="2">
    <location>
        <begin position="215"/>
        <end position="446"/>
    </location>
</feature>
<evidence type="ECO:0000313" key="4">
    <source>
        <dbReference type="Proteomes" id="UP000235731"/>
    </source>
</evidence>
<dbReference type="InterPro" id="IPR025388">
    <property type="entry name" value="Alginate_export_dom"/>
</dbReference>
<dbReference type="EMBL" id="PNIE01000019">
    <property type="protein sequence ID" value="PMP64154.1"/>
    <property type="molecule type" value="Genomic_DNA"/>
</dbReference>
<organism evidence="3 4">
    <name type="scientific">Caldimicrobium thiodismutans</name>
    <dbReference type="NCBI Taxonomy" id="1653476"/>
    <lineage>
        <taxon>Bacteria</taxon>
        <taxon>Pseudomonadati</taxon>
        <taxon>Thermodesulfobacteriota</taxon>
        <taxon>Thermodesulfobacteria</taxon>
        <taxon>Thermodesulfobacteriales</taxon>
        <taxon>Thermodesulfobacteriaceae</taxon>
        <taxon>Caldimicrobium</taxon>
    </lineage>
</organism>